<protein>
    <submittedName>
        <fullName evidence="2">Type I-E CRISPR-associated protein Cse1/CasA</fullName>
    </submittedName>
</protein>
<evidence type="ECO:0000313" key="2">
    <source>
        <dbReference type="EMBL" id="XDQ84207.1"/>
    </source>
</evidence>
<name>A0AB39TY45_9ACTN</name>
<gene>
    <name evidence="2" type="primary">casA</name>
    <name evidence="2" type="synonym">cse1</name>
    <name evidence="2" type="ORF">AB2U05_34165</name>
</gene>
<dbReference type="NCBIfam" id="TIGR02547">
    <property type="entry name" value="casA_cse1"/>
    <property type="match status" value="1"/>
</dbReference>
<feature type="region of interest" description="Disordered" evidence="1">
    <location>
        <begin position="202"/>
        <end position="225"/>
    </location>
</feature>
<dbReference type="EMBL" id="CP163445">
    <property type="protein sequence ID" value="XDQ84207.1"/>
    <property type="molecule type" value="Genomic_DNA"/>
</dbReference>
<accession>A0AB39TY45</accession>
<dbReference type="RefSeq" id="WP_369186041.1">
    <property type="nucleotide sequence ID" value="NZ_CP163445.1"/>
</dbReference>
<reference evidence="2" key="1">
    <citation type="submission" date="2024-07" db="EMBL/GenBank/DDBJ databases">
        <authorList>
            <person name="Yu S.T."/>
        </authorList>
    </citation>
    <scope>NUCLEOTIDE SEQUENCE</scope>
    <source>
        <strain evidence="2">Y1</strain>
    </source>
</reference>
<organism evidence="2">
    <name type="scientific">Streptomyces sp. Y1</name>
    <dbReference type="NCBI Taxonomy" id="3238634"/>
    <lineage>
        <taxon>Bacteria</taxon>
        <taxon>Bacillati</taxon>
        <taxon>Actinomycetota</taxon>
        <taxon>Actinomycetes</taxon>
        <taxon>Kitasatosporales</taxon>
        <taxon>Streptomycetaceae</taxon>
        <taxon>Streptomyces</taxon>
    </lineage>
</organism>
<dbReference type="Pfam" id="PF09481">
    <property type="entry name" value="CRISPR_Cse1"/>
    <property type="match status" value="1"/>
</dbReference>
<dbReference type="InterPro" id="IPR013381">
    <property type="entry name" value="CRISPR-assoc_prot_Cse1"/>
</dbReference>
<evidence type="ECO:0000256" key="1">
    <source>
        <dbReference type="SAM" id="MobiDB-lite"/>
    </source>
</evidence>
<proteinExistence type="predicted"/>
<sequence length="484" mass="52375">MRGGPGESVVLGLGEVLRWAHLLEHVDCPDPASESALLRVLIALTARVTGLDAAEDWDENRWDVLEAGRLDPGRIAAYFGQYAGRFDLFDAERPWLQEPRLAGECTGSSGTGRLVMTSPSGNNHVWWPLDKGGLGGPIPVETAAFALLTWLFAGPSGTAANRRRSDGRNSHYTVAGPIRALVSWFPAGRSLAETLVLGVPSPETWPTNPGRDEAPWETEQLPDPRLPAAPVGPVSLLTGRAAHAVLLKPDADGALVTDTWVTWAWENELPEAEDPYVIRRDEGGPVRANSARVAWRDLDALLLKTVPGKTPRYRPAVLASVARLPRATAAGLRLRAYGLHQERRDPETAWFTAVTPPVLGYLEELDEDGAAAVSVTRARAEGTASGLAKALRAAWQGFSGDSKVCPWVDSALPVYWSEAEAEFWRAVVPDGDGVRAWPAFQKVAVRVFDAVTETAALTPRGMQAVEEARAAMLRPPKGRKTKQQ</sequence>
<dbReference type="AlphaFoldDB" id="A0AB39TY45"/>